<dbReference type="EMBL" id="GDID01006410">
    <property type="protein sequence ID" value="JAP90196.1"/>
    <property type="molecule type" value="Transcribed_RNA"/>
</dbReference>
<evidence type="ECO:0000313" key="3">
    <source>
        <dbReference type="EMBL" id="JAP90196.1"/>
    </source>
</evidence>
<feature type="region of interest" description="Disordered" evidence="2">
    <location>
        <begin position="480"/>
        <end position="504"/>
    </location>
</feature>
<accession>A0A146K3D4</accession>
<sequence length="710" mass="81007">SLLISKYTGTKLFDQVEIIITFQDLADCVIESHFSVQNDSKNRPSTQKIDIPVPVSVKLTPTQQKFVLKKKNKTVKEYASSFGKFLQAPEIEIQLEVTQQASASRFNSQTAQILKLTPPMQKLPFSQKDLFSTLALQIKSVENDTFATTKAGMAVAFQLSDQPIQLKLVLRTGFYDLQLDERFAKPGLSYFESQINISPQVLALLDLLFGEIVDPAVTFDLLELLTEYPLSEIAQFSQNKLNKLNKPLQKLCKTLQIDFQQYEILSEELKKQKIELMYCSQPYRFNDTAGVQFINHIDADQLIAVAVETQKGNYVRATLSDEPEEFIKKNSEIDPEKQPYFQYAKSTDLGVKLAAHPFIFQGDIKSKYLVLQNCKYDEVVNSMYISVADLQGSMEVQVMPFVLRIQYQLDGDVLHSSMIQRPQSGVIIDNGSKIENYQNVKLPELNHNILTKISPHSKRIEEAKPNEKLIVSQNTVNKSNVSNLQVSQKPSPQPKKKQEPKVPVYEPFKPKTYLDNVILPKSNLQDNLKETMIGDTTMIDMNSSLVQKQLLINNQLQKMSNQQIKQKIVELEQQLTQQNQLLKIMDDQSSFSKLEMKVSSNEIRFIEKFLGISIQSYDVGKEIFQALTKQEVIQQFAKAATMFDDSVRTESTDQIFRNEAHIKELEKQIKQLILELSHEQGVTQQQFKIQANEGGLLQKLENDLKKLGIK</sequence>
<dbReference type="AlphaFoldDB" id="A0A146K3D4"/>
<proteinExistence type="predicted"/>
<name>A0A146K3D4_9EUKA</name>
<evidence type="ECO:0000256" key="2">
    <source>
        <dbReference type="SAM" id="MobiDB-lite"/>
    </source>
</evidence>
<feature type="coiled-coil region" evidence="1">
    <location>
        <begin position="554"/>
        <end position="588"/>
    </location>
</feature>
<feature type="coiled-coil region" evidence="1">
    <location>
        <begin position="655"/>
        <end position="682"/>
    </location>
</feature>
<feature type="non-terminal residue" evidence="3">
    <location>
        <position position="1"/>
    </location>
</feature>
<evidence type="ECO:0000256" key="1">
    <source>
        <dbReference type="SAM" id="Coils"/>
    </source>
</evidence>
<organism evidence="3">
    <name type="scientific">Trepomonas sp. PC1</name>
    <dbReference type="NCBI Taxonomy" id="1076344"/>
    <lineage>
        <taxon>Eukaryota</taxon>
        <taxon>Metamonada</taxon>
        <taxon>Diplomonadida</taxon>
        <taxon>Hexamitidae</taxon>
        <taxon>Hexamitinae</taxon>
        <taxon>Trepomonas</taxon>
    </lineage>
</organism>
<protein>
    <submittedName>
        <fullName evidence="3">Uncharacterized protein</fullName>
    </submittedName>
</protein>
<reference evidence="3" key="1">
    <citation type="submission" date="2015-07" db="EMBL/GenBank/DDBJ databases">
        <title>Adaptation to a free-living lifestyle via gene acquisitions in the diplomonad Trepomonas sp. PC1.</title>
        <authorList>
            <person name="Xu F."/>
            <person name="Jerlstrom-Hultqvist J."/>
            <person name="Kolisko M."/>
            <person name="Simpson A.G.B."/>
            <person name="Roger A.J."/>
            <person name="Svard S.G."/>
            <person name="Andersson J.O."/>
        </authorList>
    </citation>
    <scope>NUCLEOTIDE SEQUENCE</scope>
    <source>
        <strain evidence="3">PC1</strain>
    </source>
</reference>
<keyword evidence="1" id="KW-0175">Coiled coil</keyword>
<gene>
    <name evidence="3" type="ORF">TPC1_30309</name>
</gene>